<protein>
    <submittedName>
        <fullName evidence="1">Uncharacterized protein</fullName>
    </submittedName>
</protein>
<dbReference type="AlphaFoldDB" id="A0A4U9W3A1"/>
<accession>A0A4U9W3A1</accession>
<evidence type="ECO:0000313" key="1">
    <source>
        <dbReference type="EMBL" id="VTR53175.1"/>
    </source>
</evidence>
<name>A0A4U9W3A1_SERFO</name>
<sequence length="97" mass="10779">MDLAQLGQPGDALLHYQPVTEQAEPFEHDIGARGNQFLPLAFVSLLALVQAKVLAVSVRANVEMLTVVIDGIFVIFTARRKHLRLTVCTIRIQQQDL</sequence>
<dbReference type="EMBL" id="CABEEZ010000127">
    <property type="protein sequence ID" value="VTR53175.1"/>
    <property type="molecule type" value="Genomic_DNA"/>
</dbReference>
<proteinExistence type="predicted"/>
<gene>
    <name evidence="1" type="ORF">NCTC12965_06501</name>
</gene>
<organism evidence="1">
    <name type="scientific">Serratia fonticola</name>
    <dbReference type="NCBI Taxonomy" id="47917"/>
    <lineage>
        <taxon>Bacteria</taxon>
        <taxon>Pseudomonadati</taxon>
        <taxon>Pseudomonadota</taxon>
        <taxon>Gammaproteobacteria</taxon>
        <taxon>Enterobacterales</taxon>
        <taxon>Yersiniaceae</taxon>
        <taxon>Serratia</taxon>
    </lineage>
</organism>
<reference evidence="1" key="1">
    <citation type="submission" date="2019-05" db="EMBL/GenBank/DDBJ databases">
        <authorList>
            <consortium name="Pathogen Informatics"/>
        </authorList>
    </citation>
    <scope>NUCLEOTIDE SEQUENCE [LARGE SCALE GENOMIC DNA]</scope>
    <source>
        <strain evidence="1">NCTC12965</strain>
    </source>
</reference>